<dbReference type="InterPro" id="IPR008972">
    <property type="entry name" value="Cupredoxin"/>
</dbReference>
<feature type="binding site" description="type 1 copper site" evidence="12">
    <location>
        <position position="869"/>
    </location>
    <ligand>
        <name>Cu cation</name>
        <dbReference type="ChEBI" id="CHEBI:23378"/>
        <label>1</label>
    </ligand>
</feature>
<dbReference type="InterPro" id="IPR045087">
    <property type="entry name" value="Cu-oxidase_fam"/>
</dbReference>
<feature type="transmembrane region" description="Helical" evidence="14">
    <location>
        <begin position="303"/>
        <end position="327"/>
    </location>
</feature>
<feature type="transmembrane region" description="Helical" evidence="14">
    <location>
        <begin position="138"/>
        <end position="160"/>
    </location>
</feature>
<dbReference type="InterPro" id="IPR001287">
    <property type="entry name" value="NO2-reductase_Cu"/>
</dbReference>
<accession>A0A2N9JJE5</accession>
<dbReference type="CDD" id="cd04208">
    <property type="entry name" value="CuRO_2_CuNIR"/>
    <property type="match status" value="1"/>
</dbReference>
<evidence type="ECO:0000256" key="7">
    <source>
        <dbReference type="ARBA" id="ARBA00022723"/>
    </source>
</evidence>
<comment type="similarity">
    <text evidence="3">Belongs to the multicopper oxidase family.</text>
</comment>
<evidence type="ECO:0000256" key="8">
    <source>
        <dbReference type="ARBA" id="ARBA00022737"/>
    </source>
</evidence>
<dbReference type="PANTHER" id="PTHR11709">
    <property type="entry name" value="MULTI-COPPER OXIDASE"/>
    <property type="match status" value="1"/>
</dbReference>
<dbReference type="InterPro" id="IPR011707">
    <property type="entry name" value="Cu-oxidase-like_N"/>
</dbReference>
<evidence type="ECO:0000256" key="14">
    <source>
        <dbReference type="SAM" id="Phobius"/>
    </source>
</evidence>
<keyword evidence="17" id="KW-1185">Reference proteome</keyword>
<dbReference type="Gene3D" id="2.60.40.420">
    <property type="entry name" value="Cupredoxins - blue copper proteins"/>
    <property type="match status" value="3"/>
</dbReference>
<dbReference type="EMBL" id="LT985188">
    <property type="protein sequence ID" value="SPD87692.1"/>
    <property type="molecule type" value="Genomic_DNA"/>
</dbReference>
<dbReference type="GO" id="GO:0050421">
    <property type="term" value="F:nitrite reductase (NO-forming) activity"/>
    <property type="evidence" value="ECO:0007669"/>
    <property type="project" value="UniProtKB-EC"/>
</dbReference>
<keyword evidence="14" id="KW-0812">Transmembrane</keyword>
<dbReference type="EC" id="1.7.2.1" evidence="5"/>
<reference evidence="16 17" key="1">
    <citation type="submission" date="2018-02" db="EMBL/GenBank/DDBJ databases">
        <authorList>
            <person name="Cohen D.B."/>
            <person name="Kent A.D."/>
        </authorList>
    </citation>
    <scope>NUCLEOTIDE SEQUENCE [LARGE SCALE GENOMIC DNA]</scope>
    <source>
        <strain evidence="16">1</strain>
    </source>
</reference>
<feature type="transmembrane region" description="Helical" evidence="14">
    <location>
        <begin position="371"/>
        <end position="391"/>
    </location>
</feature>
<keyword evidence="7 12" id="KW-0479">Metal-binding</keyword>
<dbReference type="AlphaFoldDB" id="A0A2N9JJE5"/>
<dbReference type="KEGG" id="mgg:MPLG2_2662"/>
<evidence type="ECO:0000256" key="4">
    <source>
        <dbReference type="ARBA" id="ARBA00011233"/>
    </source>
</evidence>
<evidence type="ECO:0000256" key="5">
    <source>
        <dbReference type="ARBA" id="ARBA00011882"/>
    </source>
</evidence>
<name>A0A2N9JJE5_9ACTN</name>
<evidence type="ECO:0000256" key="13">
    <source>
        <dbReference type="SAM" id="MobiDB-lite"/>
    </source>
</evidence>
<keyword evidence="10 12" id="KW-0186">Copper</keyword>
<dbReference type="OrthoDB" id="345021at2"/>
<evidence type="ECO:0000256" key="12">
    <source>
        <dbReference type="PIRSR" id="PIRSR601287-1"/>
    </source>
</evidence>
<keyword evidence="9 16" id="KW-0560">Oxidoreductase</keyword>
<protein>
    <recommendedName>
        <fullName evidence="6">Copper-containing nitrite reductase</fullName>
        <ecNumber evidence="5">1.7.2.1</ecNumber>
    </recommendedName>
</protein>
<feature type="domain" description="Plastocyanin-like" evidence="15">
    <location>
        <begin position="619"/>
        <end position="728"/>
    </location>
</feature>
<comment type="catalytic activity">
    <reaction evidence="11">
        <text>nitric oxide + Fe(III)-[cytochrome c] + H2O = Fe(II)-[cytochrome c] + nitrite + 2 H(+)</text>
        <dbReference type="Rhea" id="RHEA:15233"/>
        <dbReference type="Rhea" id="RHEA-COMP:10350"/>
        <dbReference type="Rhea" id="RHEA-COMP:14399"/>
        <dbReference type="ChEBI" id="CHEBI:15377"/>
        <dbReference type="ChEBI" id="CHEBI:15378"/>
        <dbReference type="ChEBI" id="CHEBI:16301"/>
        <dbReference type="ChEBI" id="CHEBI:16480"/>
        <dbReference type="ChEBI" id="CHEBI:29033"/>
        <dbReference type="ChEBI" id="CHEBI:29034"/>
        <dbReference type="EC" id="1.7.2.1"/>
    </reaction>
</comment>
<gene>
    <name evidence="16" type="ORF">MPLG2_2662</name>
</gene>
<keyword evidence="14" id="KW-1133">Transmembrane helix</keyword>
<evidence type="ECO:0000313" key="17">
    <source>
        <dbReference type="Proteomes" id="UP000238164"/>
    </source>
</evidence>
<keyword evidence="14" id="KW-0472">Membrane</keyword>
<feature type="binding site" description="type 1 copper site" evidence="12">
    <location>
        <position position="666"/>
    </location>
    <ligand>
        <name>Cu cation</name>
        <dbReference type="ChEBI" id="CHEBI:23378"/>
        <label>1</label>
    </ligand>
</feature>
<evidence type="ECO:0000256" key="3">
    <source>
        <dbReference type="ARBA" id="ARBA00010609"/>
    </source>
</evidence>
<feature type="transmembrane region" description="Helical" evidence="14">
    <location>
        <begin position="241"/>
        <end position="258"/>
    </location>
</feature>
<dbReference type="PRINTS" id="PR00695">
    <property type="entry name" value="CUNO2RDTASE"/>
</dbReference>
<feature type="binding site" description="type 1 copper site" evidence="12">
    <location>
        <position position="714"/>
    </location>
    <ligand>
        <name>Cu cation</name>
        <dbReference type="ChEBI" id="CHEBI:23378"/>
        <label>1</label>
    </ligand>
</feature>
<evidence type="ECO:0000256" key="2">
    <source>
        <dbReference type="ARBA" id="ARBA00001973"/>
    </source>
</evidence>
<feature type="transmembrane region" description="Helical" evidence="14">
    <location>
        <begin position="40"/>
        <end position="61"/>
    </location>
</feature>
<evidence type="ECO:0000259" key="15">
    <source>
        <dbReference type="Pfam" id="PF07732"/>
    </source>
</evidence>
<feature type="transmembrane region" description="Helical" evidence="14">
    <location>
        <begin position="12"/>
        <end position="34"/>
    </location>
</feature>
<feature type="binding site" description="type 1 copper site" evidence="12">
    <location>
        <position position="671"/>
    </location>
    <ligand>
        <name>Cu cation</name>
        <dbReference type="ChEBI" id="CHEBI:23378"/>
        <label>1</label>
    </ligand>
</feature>
<evidence type="ECO:0000256" key="6">
    <source>
        <dbReference type="ARBA" id="ARBA00017290"/>
    </source>
</evidence>
<organism evidence="16 17">
    <name type="scientific">Micropruina glycogenica</name>
    <dbReference type="NCBI Taxonomy" id="75385"/>
    <lineage>
        <taxon>Bacteria</taxon>
        <taxon>Bacillati</taxon>
        <taxon>Actinomycetota</taxon>
        <taxon>Actinomycetes</taxon>
        <taxon>Propionibacteriales</taxon>
        <taxon>Nocardioidaceae</taxon>
        <taxon>Micropruina</taxon>
    </lineage>
</organism>
<evidence type="ECO:0000256" key="1">
    <source>
        <dbReference type="ARBA" id="ARBA00001960"/>
    </source>
</evidence>
<feature type="transmembrane region" description="Helical" evidence="14">
    <location>
        <begin position="348"/>
        <end position="365"/>
    </location>
</feature>
<comment type="cofactor">
    <cofactor evidence="2 12">
        <name>Cu(2+)</name>
        <dbReference type="ChEBI" id="CHEBI:29036"/>
    </cofactor>
</comment>
<dbReference type="PANTHER" id="PTHR11709:SF394">
    <property type="entry name" value="FI03373P-RELATED"/>
    <property type="match status" value="1"/>
</dbReference>
<evidence type="ECO:0000313" key="16">
    <source>
        <dbReference type="EMBL" id="SPD87692.1"/>
    </source>
</evidence>
<feature type="binding site" description="type 1 copper site" evidence="12">
    <location>
        <position position="705"/>
    </location>
    <ligand>
        <name>Cu cation</name>
        <dbReference type="ChEBI" id="CHEBI:23378"/>
        <label>1</label>
    </ligand>
</feature>
<evidence type="ECO:0000256" key="11">
    <source>
        <dbReference type="ARBA" id="ARBA00049340"/>
    </source>
</evidence>
<feature type="region of interest" description="Disordered" evidence="13">
    <location>
        <begin position="570"/>
        <end position="597"/>
    </location>
</feature>
<dbReference type="CDD" id="cd11020">
    <property type="entry name" value="CuRO_1_CuNIR"/>
    <property type="match status" value="1"/>
</dbReference>
<feature type="transmembrane region" description="Helical" evidence="14">
    <location>
        <begin position="106"/>
        <end position="126"/>
    </location>
</feature>
<feature type="binding site" description="type 1 copper site" evidence="12">
    <location>
        <position position="706"/>
    </location>
    <ligand>
        <name>Cu cation</name>
        <dbReference type="ChEBI" id="CHEBI:23378"/>
        <label>1</label>
    </ligand>
</feature>
<feature type="transmembrane region" description="Helical" evidence="14">
    <location>
        <begin position="172"/>
        <end position="195"/>
    </location>
</feature>
<feature type="binding site" description="type 1 copper site" evidence="12">
    <location>
        <position position="719"/>
    </location>
    <ligand>
        <name>Cu cation</name>
        <dbReference type="ChEBI" id="CHEBI:23378"/>
        <label>1</label>
    </ligand>
</feature>
<dbReference type="Pfam" id="PF07732">
    <property type="entry name" value="Cu-oxidase_3"/>
    <property type="match status" value="1"/>
</dbReference>
<dbReference type="GO" id="GO:0005507">
    <property type="term" value="F:copper ion binding"/>
    <property type="evidence" value="ECO:0007669"/>
    <property type="project" value="InterPro"/>
</dbReference>
<dbReference type="SUPFAM" id="SSF49503">
    <property type="entry name" value="Cupredoxins"/>
    <property type="match status" value="3"/>
</dbReference>
<evidence type="ECO:0000256" key="10">
    <source>
        <dbReference type="ARBA" id="ARBA00023008"/>
    </source>
</evidence>
<feature type="transmembrane region" description="Helical" evidence="14">
    <location>
        <begin position="270"/>
        <end position="291"/>
    </location>
</feature>
<proteinExistence type="inferred from homology"/>
<comment type="subunit">
    <text evidence="4">Homotrimer.</text>
</comment>
<comment type="cofactor">
    <cofactor evidence="1 12">
        <name>Cu(+)</name>
        <dbReference type="ChEBI" id="CHEBI:49552"/>
    </cofactor>
</comment>
<sequence length="886" mass="93181">MSRPTARGRSRLRDLPLLLWLTAAIVIAVVHRWLPDANWLMLHLVLLGAVTHSIMVWSFHFTQTLLHAPASEQQARLHTRRLGLVTAGTAAVLIGVPTALWPLTLVGGSAVAVAVGWHGLVLWRLLRSALPARFQISVRYYLWAAGCLVVGAGFGVALAWGWDDPWQARLLVAHALTNLLGWVGLTVTGTLLTLWPTMLRTQLDPTAERRTRQALPLLAGAVGLSAGGALAGLTWLSAVGVVGYLGALGLWGVGLWRPARTTKAWEFAPASVACALGWLFIGLGWAGWLLATAPDWQTVRETFVWPATALAAGFGVQVVTGALSYLLPSVLGGGPSVVRAGATWFNKAGLVRLIAINGGLALWLLPSPSWVKVTGSMLALLGAAAFLPLMVRGLRASISARKQVPAQAAVAAAERDDAAPRPPAAHVVRPSIFTAGQFIAGLTAIVTAVVVGVGVDPAAAGFGGGAAAAAQVAPSGRVVRVEVTVKDMSYVPNSVQVGVGDRLVVNLVNTGTTTHDLVIGAVRTPRLAPGAGAELDAGVIGASVDGFCSVVGHRQMGMVFQVIVGGRSSTTTPADDGMDGMNHDEPAPSPHSTATPADVVDPVLAPLTDEREHHLTLTVTEVPLEVAPGVWQRRWTYNGRPVGPTLHGRVGDVFVITLVNDGSMGHSIDFHAGSLAPDRPMRTIEPGKRLTYRFTATRAGIWMYHCSTMPMSAHIAAGMTGAVVIEPDGLPAVDRSYLLVQSEVYLQNRAADAASATEVNADTAVTAQADHVVFNGVANGYDTATLSARVGERVRFWVLDAGPNRPASFHIVGAQFDTVYREGGYELKRGRDPFGGRGGGAQALGLQPAQGGFVETVFDEAGRYPFVTHVMADAERGAHGYVQVSA</sequence>
<feature type="transmembrane region" description="Helical" evidence="14">
    <location>
        <begin position="82"/>
        <end position="100"/>
    </location>
</feature>
<evidence type="ECO:0000256" key="9">
    <source>
        <dbReference type="ARBA" id="ARBA00023002"/>
    </source>
</evidence>
<feature type="transmembrane region" description="Helical" evidence="14">
    <location>
        <begin position="215"/>
        <end position="235"/>
    </location>
</feature>
<dbReference type="RefSeq" id="WP_105186378.1">
    <property type="nucleotide sequence ID" value="NZ_BAAAGO010000031.1"/>
</dbReference>
<dbReference type="Proteomes" id="UP000238164">
    <property type="component" value="Chromosome 1"/>
</dbReference>
<keyword evidence="8" id="KW-0677">Repeat</keyword>